<accession>A0A0C1RA55</accession>
<evidence type="ECO:0000313" key="1">
    <source>
        <dbReference type="EMBL" id="KIE12543.1"/>
    </source>
</evidence>
<proteinExistence type="predicted"/>
<reference evidence="1" key="1">
    <citation type="journal article" date="2015" name="Genome Announc.">
        <title>Draft Genome Sequence of Tolypothrix boutellei Strain VB521301.</title>
        <authorList>
            <person name="Chandrababunaidu M.M."/>
            <person name="Singh D."/>
            <person name="Sen D."/>
            <person name="Bhan S."/>
            <person name="Das S."/>
            <person name="Gupta A."/>
            <person name="Adhikary S.P."/>
            <person name="Tripathy S."/>
        </authorList>
    </citation>
    <scope>NUCLEOTIDE SEQUENCE</scope>
    <source>
        <strain evidence="1">VB521301</strain>
    </source>
</reference>
<comment type="caution">
    <text evidence="1">The sequence shown here is derived from an EMBL/GenBank/DDBJ whole genome shotgun (WGS) entry which is preliminary data.</text>
</comment>
<protein>
    <recommendedName>
        <fullName evidence="2">PEP-CTERM protein-sorting domain-containing protein</fullName>
    </recommendedName>
</protein>
<evidence type="ECO:0008006" key="2">
    <source>
        <dbReference type="Google" id="ProtNLM"/>
    </source>
</evidence>
<organism evidence="1">
    <name type="scientific">Tolypothrix bouteillei VB521301</name>
    <dbReference type="NCBI Taxonomy" id="1479485"/>
    <lineage>
        <taxon>Bacteria</taxon>
        <taxon>Bacillati</taxon>
        <taxon>Cyanobacteriota</taxon>
        <taxon>Cyanophyceae</taxon>
        <taxon>Nostocales</taxon>
        <taxon>Tolypothrichaceae</taxon>
        <taxon>Tolypothrix</taxon>
    </lineage>
</organism>
<dbReference type="AlphaFoldDB" id="A0A0C1RA55"/>
<dbReference type="OrthoDB" id="513987at2"/>
<sequence>MVRFNIAWLTPVAITLLSFGLYAKRAMAVIGNPFEAKYNTEYTFVPITDNISRVAIIAESEDAPYGLTYFLNATYSLNDPTAESITFNSNPTELGFNDLPPAGDIIFYGEGRRDNLFGTLTSKSLLDFQNLIGTTTGTVSITDGSGKFKGATGIFSFIESNTLDPNTKAPLKSQIFLKGSFQTVQSVPEPTSITTLVIIGMIGAAFQLRQHRD</sequence>
<name>A0A0C1RA55_9CYAN</name>
<gene>
    <name evidence="1" type="ORF">DA73_0209515</name>
</gene>
<dbReference type="EMBL" id="JHEG02000036">
    <property type="protein sequence ID" value="KIE12543.1"/>
    <property type="molecule type" value="Genomic_DNA"/>
</dbReference>